<evidence type="ECO:0000256" key="1">
    <source>
        <dbReference type="ARBA" id="ARBA00012417"/>
    </source>
</evidence>
<dbReference type="PRINTS" id="PR00868">
    <property type="entry name" value="DNAPOLI"/>
</dbReference>
<dbReference type="PANTHER" id="PTHR10133:SF27">
    <property type="entry name" value="DNA POLYMERASE NU"/>
    <property type="match status" value="1"/>
</dbReference>
<comment type="catalytic activity">
    <reaction evidence="3">
        <text>DNA(n) + a 2'-deoxyribonucleoside 5'-triphosphate = DNA(n+1) + diphosphate</text>
        <dbReference type="Rhea" id="RHEA:22508"/>
        <dbReference type="Rhea" id="RHEA-COMP:17339"/>
        <dbReference type="Rhea" id="RHEA-COMP:17340"/>
        <dbReference type="ChEBI" id="CHEBI:33019"/>
        <dbReference type="ChEBI" id="CHEBI:61560"/>
        <dbReference type="ChEBI" id="CHEBI:173112"/>
        <dbReference type="EC" id="2.7.7.7"/>
    </reaction>
</comment>
<keyword evidence="6" id="KW-0378">Hydrolase</keyword>
<dbReference type="GO" id="GO:0004527">
    <property type="term" value="F:exonuclease activity"/>
    <property type="evidence" value="ECO:0007669"/>
    <property type="project" value="UniProtKB-KW"/>
</dbReference>
<evidence type="ECO:0000313" key="6">
    <source>
        <dbReference type="EMBL" id="QVI61816.1"/>
    </source>
</evidence>
<evidence type="ECO:0000259" key="5">
    <source>
        <dbReference type="SMART" id="SM00482"/>
    </source>
</evidence>
<feature type="domain" description="DNA-directed DNA polymerase family A palm" evidence="5">
    <location>
        <begin position="375"/>
        <end position="578"/>
    </location>
</feature>
<dbReference type="EC" id="2.7.7.7" evidence="1"/>
<dbReference type="PANTHER" id="PTHR10133">
    <property type="entry name" value="DNA POLYMERASE I"/>
    <property type="match status" value="1"/>
</dbReference>
<proteinExistence type="predicted"/>
<keyword evidence="2" id="KW-0235">DNA replication</keyword>
<name>A0ABX8D452_9CELL</name>
<dbReference type="EMBL" id="CP074405">
    <property type="protein sequence ID" value="QVI61816.1"/>
    <property type="molecule type" value="Genomic_DNA"/>
</dbReference>
<organism evidence="6 7">
    <name type="scientific">Cellulomonas wangleii</name>
    <dbReference type="NCBI Taxonomy" id="2816956"/>
    <lineage>
        <taxon>Bacteria</taxon>
        <taxon>Bacillati</taxon>
        <taxon>Actinomycetota</taxon>
        <taxon>Actinomycetes</taxon>
        <taxon>Micrococcales</taxon>
        <taxon>Cellulomonadaceae</taxon>
        <taxon>Cellulomonas</taxon>
    </lineage>
</organism>
<dbReference type="RefSeq" id="WP_207339390.1">
    <property type="nucleotide sequence ID" value="NZ_CP074405.1"/>
</dbReference>
<keyword evidence="6" id="KW-0269">Exonuclease</keyword>
<dbReference type="InterPro" id="IPR001098">
    <property type="entry name" value="DNA-dir_DNA_pol_A_palm_dom"/>
</dbReference>
<feature type="compositionally biased region" description="Gly residues" evidence="4">
    <location>
        <begin position="147"/>
        <end position="163"/>
    </location>
</feature>
<feature type="region of interest" description="Disordered" evidence="4">
    <location>
        <begin position="127"/>
        <end position="196"/>
    </location>
</feature>
<dbReference type="CDD" id="cd06444">
    <property type="entry name" value="DNA_pol_A"/>
    <property type="match status" value="1"/>
</dbReference>
<evidence type="ECO:0000313" key="7">
    <source>
        <dbReference type="Proteomes" id="UP000677804"/>
    </source>
</evidence>
<dbReference type="SMART" id="SM00482">
    <property type="entry name" value="POLAc"/>
    <property type="match status" value="1"/>
</dbReference>
<protein>
    <recommendedName>
        <fullName evidence="1">DNA-directed DNA polymerase</fullName>
        <ecNumber evidence="1">2.7.7.7</ecNumber>
    </recommendedName>
</protein>
<sequence length="618" mass="65093">MPAYVLLTRDPRGRTVTLTSLDADAAVIGSRAVDADALPAAVAGVEAEDRPRWVWDDTRRWYPALIAAGVRVERCHDLRLCHAILRHAATAAGSRLQSAPPGPFDAPAPHEEAPREPDLLDALRELTDDAPPTAGSPTTPRAAAGPAGTGPAGAGAAGAGAAGAGAATPAGQPAAHPGTPHAPGAPHAPDADDGPDLLAELRDQLAAVAGSTRPGRLRLLLAAESTGALLAAEMQHDGLPWDPVRHDELLTAMVGPRPVGGGRPRRLEELVGRIRELLDDPRLNPDSQPHLLAALRRQGFSVGSTSKWEIRELDHPVVEPLLEYKRLSRLLSANGWAWLDAWVHDGRFRPTYVVGGVVTGRWATDGGGALQLPASLRAAARADDGWRLVVADASQLEPRVLAAMSGDRAMAEAARGSDLYQRIADAGTVPTRTDAKYALLGAIYGATTGAAGMLMPRLTRAYPQAVALVEAAARAGERGEPVSTWLGRTSPPASAAFLDRLGSAGAEGADPDDVRDARRRARDRGRFTRNFVVQGTAAEWALCWLAALRRRLREIGDGRAHLVFFLHDEVVVHSPVADAEAVAQAVRDAADEAGRLLFGTAPVEFALDLAVVESYADA</sequence>
<gene>
    <name evidence="6" type="ORF">KG103_15420</name>
</gene>
<dbReference type="SUPFAM" id="SSF56672">
    <property type="entry name" value="DNA/RNA polymerases"/>
    <property type="match status" value="1"/>
</dbReference>
<dbReference type="InterPro" id="IPR002298">
    <property type="entry name" value="DNA_polymerase_A"/>
</dbReference>
<feature type="compositionally biased region" description="Low complexity" evidence="4">
    <location>
        <begin position="129"/>
        <end position="146"/>
    </location>
</feature>
<dbReference type="Gene3D" id="1.10.150.20">
    <property type="entry name" value="5' to 3' exonuclease, C-terminal subdomain"/>
    <property type="match status" value="1"/>
</dbReference>
<dbReference type="Pfam" id="PF00476">
    <property type="entry name" value="DNA_pol_A"/>
    <property type="match status" value="1"/>
</dbReference>
<evidence type="ECO:0000256" key="2">
    <source>
        <dbReference type="ARBA" id="ARBA00022705"/>
    </source>
</evidence>
<dbReference type="InterPro" id="IPR043502">
    <property type="entry name" value="DNA/RNA_pol_sf"/>
</dbReference>
<evidence type="ECO:0000256" key="4">
    <source>
        <dbReference type="SAM" id="MobiDB-lite"/>
    </source>
</evidence>
<evidence type="ECO:0000256" key="3">
    <source>
        <dbReference type="ARBA" id="ARBA00049244"/>
    </source>
</evidence>
<reference evidence="6 7" key="1">
    <citation type="submission" date="2021-05" db="EMBL/GenBank/DDBJ databases">
        <title>Novel species in genus Cellulomonas.</title>
        <authorList>
            <person name="Zhang G."/>
        </authorList>
    </citation>
    <scope>NUCLEOTIDE SEQUENCE [LARGE SCALE GENOMIC DNA]</scope>
    <source>
        <strain evidence="7">zg-ZUI222</strain>
    </source>
</reference>
<accession>A0ABX8D452</accession>
<keyword evidence="6" id="KW-0540">Nuclease</keyword>
<dbReference type="Gene3D" id="3.30.70.370">
    <property type="match status" value="1"/>
</dbReference>
<feature type="region of interest" description="Disordered" evidence="4">
    <location>
        <begin position="94"/>
        <end position="114"/>
    </location>
</feature>
<keyword evidence="7" id="KW-1185">Reference proteome</keyword>
<feature type="compositionally biased region" description="Low complexity" evidence="4">
    <location>
        <begin position="164"/>
        <end position="188"/>
    </location>
</feature>
<dbReference type="NCBIfam" id="NF011538">
    <property type="entry name" value="PRK14975.1-1"/>
    <property type="match status" value="1"/>
</dbReference>
<dbReference type="Proteomes" id="UP000677804">
    <property type="component" value="Chromosome"/>
</dbReference>